<dbReference type="CDD" id="cd00082">
    <property type="entry name" value="HisKA"/>
    <property type="match status" value="1"/>
</dbReference>
<dbReference type="Pfam" id="PF00512">
    <property type="entry name" value="HisKA"/>
    <property type="match status" value="1"/>
</dbReference>
<comment type="catalytic activity">
    <reaction evidence="1">
        <text>ATP + protein L-histidine = ADP + protein N-phospho-L-histidine.</text>
        <dbReference type="EC" id="2.7.13.3"/>
    </reaction>
</comment>
<dbReference type="EC" id="2.7.13.3" evidence="2"/>
<comment type="caution">
    <text evidence="6">The sequence shown here is derived from an EMBL/GenBank/DDBJ whole genome shotgun (WGS) entry which is preliminary data.</text>
</comment>
<dbReference type="RefSeq" id="WP_215617999.1">
    <property type="nucleotide sequence ID" value="NZ_JADOER010000005.1"/>
</dbReference>
<dbReference type="PROSITE" id="PS50109">
    <property type="entry name" value="HIS_KIN"/>
    <property type="match status" value="1"/>
</dbReference>
<reference evidence="6 7" key="1">
    <citation type="journal article" date="2021" name="Mar. Drugs">
        <title>Genome Reduction and Secondary Metabolism of the Marine Sponge-Associated Cyanobacterium Leptothoe.</title>
        <authorList>
            <person name="Konstantinou D."/>
            <person name="Popin R.V."/>
            <person name="Fewer D.P."/>
            <person name="Sivonen K."/>
            <person name="Gkelis S."/>
        </authorList>
    </citation>
    <scope>NUCLEOTIDE SEQUENCE [LARGE SCALE GENOMIC DNA]</scope>
    <source>
        <strain evidence="6 7">TAU-MAC 1615</strain>
    </source>
</reference>
<evidence type="ECO:0000256" key="3">
    <source>
        <dbReference type="ARBA" id="ARBA00022777"/>
    </source>
</evidence>
<dbReference type="Gene3D" id="3.30.565.10">
    <property type="entry name" value="Histidine kinase-like ATPase, C-terminal domain"/>
    <property type="match status" value="1"/>
</dbReference>
<evidence type="ECO:0000313" key="7">
    <source>
        <dbReference type="Proteomes" id="UP001196661"/>
    </source>
</evidence>
<evidence type="ECO:0000259" key="5">
    <source>
        <dbReference type="PROSITE" id="PS50109"/>
    </source>
</evidence>
<dbReference type="InterPro" id="IPR052023">
    <property type="entry name" value="Histidine_kinase_KdpD"/>
</dbReference>
<protein>
    <recommendedName>
        <fullName evidence="2">histidine kinase</fullName>
        <ecNumber evidence="2">2.7.13.3</ecNumber>
    </recommendedName>
</protein>
<dbReference type="Gene3D" id="1.10.287.130">
    <property type="match status" value="1"/>
</dbReference>
<dbReference type="InterPro" id="IPR005467">
    <property type="entry name" value="His_kinase_dom"/>
</dbReference>
<dbReference type="SUPFAM" id="SSF47384">
    <property type="entry name" value="Homodimeric domain of signal transducing histidine kinase"/>
    <property type="match status" value="1"/>
</dbReference>
<keyword evidence="3 6" id="KW-0808">Transferase</keyword>
<dbReference type="Proteomes" id="UP001196661">
    <property type="component" value="Unassembled WGS sequence"/>
</dbReference>
<dbReference type="GO" id="GO:0016301">
    <property type="term" value="F:kinase activity"/>
    <property type="evidence" value="ECO:0007669"/>
    <property type="project" value="UniProtKB-KW"/>
</dbReference>
<sequence length="500" mass="55217">MVEQFLPTISSLVALGELVSEATDWDHLSSHSADGENCRQLQAKRAEAEWQGAVASLGYLLQQTLSKPTGGDRKKSSPKAHQATGVKPTGLLLSGPFPVVESPELTIQLSNWVFIPPPLDQLSHAFSQLMPADDKPPVNTTAARVLPLIEGDPLAGEQFCLLLTPRFSIVLVLGRDAEDELRFQFSFTPAVINQVWQLLRARILLTNPRQLDFIDPLVEMFAPTEPNYRIVSQFSRWMLSSLPTPKPNPVVERIVAPSQEANGNNDAHGLDTELLKAMAHEIRTPLTTIRTLTRSLIRRTDLVEKAKQRLHQIDNACTQQIDRFNLIFKAVELEAATHKGPRSSLTATALTEIIQAAIPKWEQAATRRNLSIDVTLPQDLPMVASDPTLLQQVLTGLVELFTHSVAPKGQIQLHVMAAGDQLKLEFQADVNDLCDQHRPNLKSLGKLLMFQPDTGGLSLNLQTTKALFTALGAKLTVRERPGGITWMVFLPIETANYPIV</sequence>
<evidence type="ECO:0000256" key="2">
    <source>
        <dbReference type="ARBA" id="ARBA00012438"/>
    </source>
</evidence>
<dbReference type="SMART" id="SM00388">
    <property type="entry name" value="HisKA"/>
    <property type="match status" value="1"/>
</dbReference>
<dbReference type="EMBL" id="JADOER010000005">
    <property type="protein sequence ID" value="MBT9312098.1"/>
    <property type="molecule type" value="Genomic_DNA"/>
</dbReference>
<dbReference type="PANTHER" id="PTHR45569:SF1">
    <property type="entry name" value="SENSOR PROTEIN KDPD"/>
    <property type="match status" value="1"/>
</dbReference>
<evidence type="ECO:0000256" key="1">
    <source>
        <dbReference type="ARBA" id="ARBA00000085"/>
    </source>
</evidence>
<dbReference type="PANTHER" id="PTHR45569">
    <property type="entry name" value="SENSOR PROTEIN KDPD"/>
    <property type="match status" value="1"/>
</dbReference>
<feature type="domain" description="Histidine kinase" evidence="5">
    <location>
        <begin position="277"/>
        <end position="494"/>
    </location>
</feature>
<proteinExistence type="predicted"/>
<feature type="region of interest" description="Disordered" evidence="4">
    <location>
        <begin position="67"/>
        <end position="87"/>
    </location>
</feature>
<gene>
    <name evidence="6" type="ORF">IXB28_07765</name>
</gene>
<evidence type="ECO:0000256" key="4">
    <source>
        <dbReference type="SAM" id="MobiDB-lite"/>
    </source>
</evidence>
<keyword evidence="3 6" id="KW-0418">Kinase</keyword>
<dbReference type="InterPro" id="IPR036890">
    <property type="entry name" value="HATPase_C_sf"/>
</dbReference>
<dbReference type="SUPFAM" id="SSF55874">
    <property type="entry name" value="ATPase domain of HSP90 chaperone/DNA topoisomerase II/histidine kinase"/>
    <property type="match status" value="1"/>
</dbReference>
<dbReference type="InterPro" id="IPR036097">
    <property type="entry name" value="HisK_dim/P_sf"/>
</dbReference>
<name>A0ABS5Y2M7_9CYAN</name>
<dbReference type="InterPro" id="IPR003661">
    <property type="entry name" value="HisK_dim/P_dom"/>
</dbReference>
<evidence type="ECO:0000313" key="6">
    <source>
        <dbReference type="EMBL" id="MBT9312098.1"/>
    </source>
</evidence>
<keyword evidence="7" id="KW-1185">Reference proteome</keyword>
<accession>A0ABS5Y2M7</accession>
<organism evidence="6 7">
    <name type="scientific">Leptothoe kymatousa TAU-MAC 1615</name>
    <dbReference type="NCBI Taxonomy" id="2364775"/>
    <lineage>
        <taxon>Bacteria</taxon>
        <taxon>Bacillati</taxon>
        <taxon>Cyanobacteriota</taxon>
        <taxon>Cyanophyceae</taxon>
        <taxon>Nodosilineales</taxon>
        <taxon>Cymatolegaceae</taxon>
        <taxon>Leptothoe</taxon>
        <taxon>Leptothoe kymatousa</taxon>
    </lineage>
</organism>